<keyword evidence="2" id="KW-0285">Flavoprotein</keyword>
<dbReference type="PANTHER" id="PTHR13789">
    <property type="entry name" value="MONOOXYGENASE"/>
    <property type="match status" value="1"/>
</dbReference>
<keyword evidence="8" id="KW-1185">Reference proteome</keyword>
<dbReference type="GeneID" id="87957906"/>
<dbReference type="Gene3D" id="3.50.50.60">
    <property type="entry name" value="FAD/NAD(P)-binding domain"/>
    <property type="match status" value="1"/>
</dbReference>
<dbReference type="PANTHER" id="PTHR13789:SF309">
    <property type="entry name" value="PUTATIVE (AFU_ORTHOLOGUE AFUA_6G14510)-RELATED"/>
    <property type="match status" value="1"/>
</dbReference>
<organism evidence="7 8">
    <name type="scientific">Kwoniella shivajii</name>
    <dbReference type="NCBI Taxonomy" id="564305"/>
    <lineage>
        <taxon>Eukaryota</taxon>
        <taxon>Fungi</taxon>
        <taxon>Dikarya</taxon>
        <taxon>Basidiomycota</taxon>
        <taxon>Agaricomycotina</taxon>
        <taxon>Tremellomycetes</taxon>
        <taxon>Tremellales</taxon>
        <taxon>Cryptococcaceae</taxon>
        <taxon>Kwoniella</taxon>
    </lineage>
</organism>
<accession>A0ABZ1D756</accession>
<name>A0ABZ1D756_9TREE</name>
<dbReference type="PRINTS" id="PR00420">
    <property type="entry name" value="RNGMNOXGNASE"/>
</dbReference>
<proteinExistence type="inferred from homology"/>
<dbReference type="InterPro" id="IPR036188">
    <property type="entry name" value="FAD/NAD-bd_sf"/>
</dbReference>
<evidence type="ECO:0000259" key="6">
    <source>
        <dbReference type="Pfam" id="PF01494"/>
    </source>
</evidence>
<evidence type="ECO:0000256" key="5">
    <source>
        <dbReference type="ARBA" id="ARBA00023033"/>
    </source>
</evidence>
<dbReference type="Pfam" id="PF01494">
    <property type="entry name" value="FAD_binding_3"/>
    <property type="match status" value="1"/>
</dbReference>
<evidence type="ECO:0000256" key="1">
    <source>
        <dbReference type="ARBA" id="ARBA00007992"/>
    </source>
</evidence>
<evidence type="ECO:0000256" key="2">
    <source>
        <dbReference type="ARBA" id="ARBA00022630"/>
    </source>
</evidence>
<dbReference type="Proteomes" id="UP001329825">
    <property type="component" value="Chromosome 8"/>
</dbReference>
<evidence type="ECO:0000256" key="4">
    <source>
        <dbReference type="ARBA" id="ARBA00023002"/>
    </source>
</evidence>
<dbReference type="SUPFAM" id="SSF51905">
    <property type="entry name" value="FAD/NAD(P)-binding domain"/>
    <property type="match status" value="1"/>
</dbReference>
<reference evidence="7 8" key="1">
    <citation type="submission" date="2024-01" db="EMBL/GenBank/DDBJ databases">
        <title>Comparative genomics of Cryptococcus and Kwoniella reveals pathogenesis evolution and contrasting modes of karyotype evolution via chromosome fusion or intercentromeric recombination.</title>
        <authorList>
            <person name="Coelho M.A."/>
            <person name="David-Palma M."/>
            <person name="Shea T."/>
            <person name="Bowers K."/>
            <person name="McGinley-Smith S."/>
            <person name="Mohammad A.W."/>
            <person name="Gnirke A."/>
            <person name="Yurkov A.M."/>
            <person name="Nowrousian M."/>
            <person name="Sun S."/>
            <person name="Cuomo C.A."/>
            <person name="Heitman J."/>
        </authorList>
    </citation>
    <scope>NUCLEOTIDE SEQUENCE [LARGE SCALE GENOMIC DNA]</scope>
    <source>
        <strain evidence="7">CBS 11374</strain>
    </source>
</reference>
<evidence type="ECO:0000313" key="8">
    <source>
        <dbReference type="Proteomes" id="UP001329825"/>
    </source>
</evidence>
<feature type="domain" description="FAD-binding" evidence="6">
    <location>
        <begin position="6"/>
        <end position="360"/>
    </location>
</feature>
<evidence type="ECO:0000256" key="3">
    <source>
        <dbReference type="ARBA" id="ARBA00022827"/>
    </source>
</evidence>
<evidence type="ECO:0000313" key="7">
    <source>
        <dbReference type="EMBL" id="WRT68796.1"/>
    </source>
</evidence>
<dbReference type="InterPro" id="IPR002938">
    <property type="entry name" value="FAD-bd"/>
</dbReference>
<keyword evidence="5" id="KW-0503">Monooxygenase</keyword>
<keyword evidence="4" id="KW-0560">Oxidoreductase</keyword>
<protein>
    <recommendedName>
        <fullName evidence="6">FAD-binding domain-containing protein</fullName>
    </recommendedName>
</protein>
<dbReference type="EMBL" id="CP141888">
    <property type="protein sequence ID" value="WRT68796.1"/>
    <property type="molecule type" value="Genomic_DNA"/>
</dbReference>
<dbReference type="RefSeq" id="XP_062793535.1">
    <property type="nucleotide sequence ID" value="XM_062937484.1"/>
</dbReference>
<comment type="similarity">
    <text evidence="1">Belongs to the paxM FAD-dependent monooxygenase family.</text>
</comment>
<dbReference type="InterPro" id="IPR050493">
    <property type="entry name" value="FAD-dep_Monooxygenase_BioMet"/>
</dbReference>
<gene>
    <name evidence="7" type="ORF">IL334_005776</name>
</gene>
<keyword evidence="3" id="KW-0274">FAD</keyword>
<sequence length="413" mass="44947">MAIPKHVLIVGAGLGGPCLALSLARQKISSTIIEIRHGISESGGSLSLGADALRVLDRSVGVYDRVRAAGFVYHRIGAYLEDGHKLGEVVAGEDTDQGYPAVRIMRPTLHKLLIEASQAAGDFVKIKWSGSISTIDEDDTGITARFDDGTEIRGDILIGADGIHSQVRKHVLGSASPIPLFTNTCVINGFLPRSSAKIPSSNFTFPAIMFTPAGVFMTIPIDPEGKTLAWGVTTSEKERTRKEWSEFELSGDALRMARAECSDIQLEPVRSLLDNAVESEARVWPAYSIFTLPTWHTSRICLIGDAAHALPPNGQGSAMAFQDAALLGRMIASKSASTSYDQVFTRFEALRRPEIEKVEKSAKPVSSLKTKSGPWIWYLKSWAFWGFFKFKGGVLRMHNGPIYDVDAVDLGKL</sequence>